<dbReference type="AlphaFoldDB" id="A0A1G8RWH6"/>
<keyword evidence="2" id="KW-0238">DNA-binding</keyword>
<accession>A0A1G8RWH6</accession>
<dbReference type="OrthoDB" id="2361665at2"/>
<dbReference type="Proteomes" id="UP000198853">
    <property type="component" value="Unassembled WGS sequence"/>
</dbReference>
<dbReference type="CDD" id="cd00093">
    <property type="entry name" value="HTH_XRE"/>
    <property type="match status" value="1"/>
</dbReference>
<dbReference type="RefSeq" id="WP_090399733.1">
    <property type="nucleotide sequence ID" value="NZ_FNEN01000020.1"/>
</dbReference>
<gene>
    <name evidence="2" type="ORF">SAMN04488123_12067</name>
</gene>
<dbReference type="InterPro" id="IPR001387">
    <property type="entry name" value="Cro/C1-type_HTH"/>
</dbReference>
<dbReference type="InterPro" id="IPR010982">
    <property type="entry name" value="Lambda_DNA-bd_dom_sf"/>
</dbReference>
<organism evidence="2 3">
    <name type="scientific">Natribacillus halophilus</name>
    <dbReference type="NCBI Taxonomy" id="549003"/>
    <lineage>
        <taxon>Bacteria</taxon>
        <taxon>Bacillati</taxon>
        <taxon>Bacillota</taxon>
        <taxon>Bacilli</taxon>
        <taxon>Bacillales</taxon>
        <taxon>Bacillaceae</taxon>
        <taxon>Natribacillus</taxon>
    </lineage>
</organism>
<proteinExistence type="predicted"/>
<dbReference type="Gene3D" id="1.10.260.40">
    <property type="entry name" value="lambda repressor-like DNA-binding domains"/>
    <property type="match status" value="1"/>
</dbReference>
<name>A0A1G8RWH6_9BACI</name>
<reference evidence="2 3" key="1">
    <citation type="submission" date="2016-10" db="EMBL/GenBank/DDBJ databases">
        <authorList>
            <person name="de Groot N.N."/>
        </authorList>
    </citation>
    <scope>NUCLEOTIDE SEQUENCE [LARGE SCALE GENOMIC DNA]</scope>
    <source>
        <strain evidence="2 3">DSM 21771</strain>
    </source>
</reference>
<dbReference type="EMBL" id="FNEN01000020">
    <property type="protein sequence ID" value="SDJ20865.1"/>
    <property type="molecule type" value="Genomic_DNA"/>
</dbReference>
<dbReference type="SMART" id="SM00530">
    <property type="entry name" value="HTH_XRE"/>
    <property type="match status" value="1"/>
</dbReference>
<evidence type="ECO:0000313" key="2">
    <source>
        <dbReference type="EMBL" id="SDJ20865.1"/>
    </source>
</evidence>
<dbReference type="SUPFAM" id="SSF47413">
    <property type="entry name" value="lambda repressor-like DNA-binding domains"/>
    <property type="match status" value="1"/>
</dbReference>
<feature type="domain" description="HTH cro/C1-type" evidence="1">
    <location>
        <begin position="5"/>
        <end position="60"/>
    </location>
</feature>
<dbReference type="GO" id="GO:0003677">
    <property type="term" value="F:DNA binding"/>
    <property type="evidence" value="ECO:0007669"/>
    <property type="project" value="UniProtKB-KW"/>
</dbReference>
<dbReference type="PROSITE" id="PS50943">
    <property type="entry name" value="HTH_CROC1"/>
    <property type="match status" value="1"/>
</dbReference>
<protein>
    <submittedName>
        <fullName evidence="2">DNA-binding transcriptional regulator, XRE-family HTH domain</fullName>
    </submittedName>
</protein>
<keyword evidence="3" id="KW-1185">Reference proteome</keyword>
<sequence>MNNSLRAIRKSKGVTQAFISRELGYSYPSGYANIEMGRVKLSLHNAMKIAEILNVDVEDIFFDDELHTKGKKNNSA</sequence>
<dbReference type="Pfam" id="PF01381">
    <property type="entry name" value="HTH_3"/>
    <property type="match status" value="1"/>
</dbReference>
<evidence type="ECO:0000313" key="3">
    <source>
        <dbReference type="Proteomes" id="UP000198853"/>
    </source>
</evidence>
<evidence type="ECO:0000259" key="1">
    <source>
        <dbReference type="PROSITE" id="PS50943"/>
    </source>
</evidence>